<reference evidence="5" key="1">
    <citation type="submission" date="2023-07" db="EMBL/GenBank/DDBJ databases">
        <title>Sequencing the genomes of 1000 actinobacteria strains.</title>
        <authorList>
            <person name="Klenk H.-P."/>
        </authorList>
    </citation>
    <scope>NUCLEOTIDE SEQUENCE</scope>
    <source>
        <strain evidence="5">DSM 13068</strain>
    </source>
</reference>
<comment type="caution">
    <text evidence="5">The sequence shown here is derived from an EMBL/GenBank/DDBJ whole genome shotgun (WGS) entry which is preliminary data.</text>
</comment>
<evidence type="ECO:0000313" key="5">
    <source>
        <dbReference type="EMBL" id="MDR7294126.1"/>
    </source>
</evidence>
<accession>A0ABU1Z2Y9</accession>
<protein>
    <submittedName>
        <fullName evidence="5">Carnitine O-acetyltransferase</fullName>
        <ecNumber evidence="5">2.3.1.7</ecNumber>
    </submittedName>
</protein>
<keyword evidence="2 5" id="KW-0808">Transferase</keyword>
<dbReference type="RefSeq" id="WP_070506359.1">
    <property type="nucleotide sequence ID" value="NZ_JAVDXX010000001.1"/>
</dbReference>
<dbReference type="SUPFAM" id="SSF52777">
    <property type="entry name" value="CoA-dependent acyltransferases"/>
    <property type="match status" value="2"/>
</dbReference>
<proteinExistence type="inferred from homology"/>
<dbReference type="InterPro" id="IPR039551">
    <property type="entry name" value="Cho/carn_acyl_trans"/>
</dbReference>
<keyword evidence="3 5" id="KW-0012">Acyltransferase</keyword>
<evidence type="ECO:0000259" key="4">
    <source>
        <dbReference type="Pfam" id="PF00755"/>
    </source>
</evidence>
<evidence type="ECO:0000256" key="3">
    <source>
        <dbReference type="ARBA" id="ARBA00023315"/>
    </source>
</evidence>
<dbReference type="GO" id="GO:0004092">
    <property type="term" value="F:carnitine O-acetyltransferase activity"/>
    <property type="evidence" value="ECO:0007669"/>
    <property type="project" value="UniProtKB-EC"/>
</dbReference>
<sequence>MTRHPGIIPHPATLDLKPLEVPPLDGTLDAYEHALRAVLEGAELEHAHEIVEKFRTGAGPKLDAALRERAEALAAEGTNWLHEEWYSSYLTVREPLPLSTNVCFQLARPREHTSLGLDGAVEFIQRAAMVHLQVASGNLPEDVDARGNRITLNQWFVYGGSIRLPLEGEDQVFPCTLDEANREIGVFVNGRLFAVPITDSAGKPACAEALRAALENIQAATTKPPELDFNAPSLLGSGVLDDLLPDMLEHSGNHLVYDRLADMLFTVELLTDGGATDTQRIREATFTPRGAWAYKPLSYQVSLPDEWAAVHVEHSCIDGATLVTAMKRLQTVQLPAETSEELTRLDAEELVWTLDEATTAQLRERVAAYTELASKFTVQIVTAPHRPPAHMPFKISRDAVAQLTMHIAQQLTYGRIRAVYEAVDMREYRAGRTECLRSATGEAVAFARKLVAGTATHEDLLAAVNAHRGWVKRCKSGNGFDRHIQMMATIDASDPFFTDDAVLAARRDFLSTTSVGGPEQIVRYCFVPTRPEGFGISYTPLPEATEFCVSWNVDTAEKPEEFTANLIKASEMLWEFLQQRGSDLPWRAERLPGS</sequence>
<dbReference type="PANTHER" id="PTHR22589:SF16">
    <property type="entry name" value="CARNITINE O-PALMITOYLTRANSFERASE 2, MITOCHONDRIAL"/>
    <property type="match status" value="1"/>
</dbReference>
<dbReference type="Gene3D" id="3.30.559.70">
    <property type="entry name" value="Choline/Carnitine o-acyltransferase, domain 2"/>
    <property type="match status" value="1"/>
</dbReference>
<name>A0ABU1Z2Y9_9MICC</name>
<dbReference type="PANTHER" id="PTHR22589">
    <property type="entry name" value="CARNITINE O-ACYLTRANSFERASE"/>
    <property type="match status" value="1"/>
</dbReference>
<dbReference type="EMBL" id="JAVDXX010000001">
    <property type="protein sequence ID" value="MDR7294126.1"/>
    <property type="molecule type" value="Genomic_DNA"/>
</dbReference>
<gene>
    <name evidence="5" type="ORF">J2S67_001394</name>
</gene>
<dbReference type="InterPro" id="IPR000542">
    <property type="entry name" value="Carn_acyl_trans"/>
</dbReference>
<dbReference type="Proteomes" id="UP001180715">
    <property type="component" value="Unassembled WGS sequence"/>
</dbReference>
<keyword evidence="6" id="KW-1185">Reference proteome</keyword>
<dbReference type="InterPro" id="IPR042231">
    <property type="entry name" value="Cho/carn_acyl_trans_2"/>
</dbReference>
<feature type="domain" description="Choline/carnitine acyltransferase" evidence="4">
    <location>
        <begin position="20"/>
        <end position="566"/>
    </location>
</feature>
<organism evidence="5 6">
    <name type="scientific">Pseudoglutamicibacter albus</name>
    <dbReference type="NCBI Taxonomy" id="98671"/>
    <lineage>
        <taxon>Bacteria</taxon>
        <taxon>Bacillati</taxon>
        <taxon>Actinomycetota</taxon>
        <taxon>Actinomycetes</taxon>
        <taxon>Micrococcales</taxon>
        <taxon>Micrococcaceae</taxon>
        <taxon>Pseudoglutamicibacter</taxon>
    </lineage>
</organism>
<dbReference type="Pfam" id="PF00755">
    <property type="entry name" value="Carn_acyltransf"/>
    <property type="match status" value="1"/>
</dbReference>
<evidence type="ECO:0000256" key="1">
    <source>
        <dbReference type="ARBA" id="ARBA00005232"/>
    </source>
</evidence>
<dbReference type="InterPro" id="IPR023213">
    <property type="entry name" value="CAT-like_dom_sf"/>
</dbReference>
<evidence type="ECO:0000313" key="6">
    <source>
        <dbReference type="Proteomes" id="UP001180715"/>
    </source>
</evidence>
<dbReference type="EC" id="2.3.1.7" evidence="5"/>
<dbReference type="Gene3D" id="3.30.559.10">
    <property type="entry name" value="Chloramphenicol acetyltransferase-like domain"/>
    <property type="match status" value="1"/>
</dbReference>
<evidence type="ECO:0000256" key="2">
    <source>
        <dbReference type="ARBA" id="ARBA00022679"/>
    </source>
</evidence>
<comment type="similarity">
    <text evidence="1">Belongs to the carnitine/choline acetyltransferase family.</text>
</comment>